<evidence type="ECO:0000256" key="5">
    <source>
        <dbReference type="ARBA" id="ARBA00022490"/>
    </source>
</evidence>
<dbReference type="InterPro" id="IPR048899">
    <property type="entry name" value="NMD_SH3"/>
</dbReference>
<feature type="domain" description="Nmd3 N-terminal" evidence="9">
    <location>
        <begin position="17"/>
        <end position="245"/>
    </location>
</feature>
<evidence type="ECO:0000256" key="8">
    <source>
        <dbReference type="RuleBase" id="RU364108"/>
    </source>
</evidence>
<evidence type="ECO:0000256" key="3">
    <source>
        <dbReference type="ARBA" id="ARBA00017035"/>
    </source>
</evidence>
<comment type="similarity">
    <text evidence="2 8">Belongs to the NMD3 family.</text>
</comment>
<organism evidence="12">
    <name type="scientific">Clastoptera arizonana</name>
    <name type="common">Arizona spittle bug</name>
    <dbReference type="NCBI Taxonomy" id="38151"/>
    <lineage>
        <taxon>Eukaryota</taxon>
        <taxon>Metazoa</taxon>
        <taxon>Ecdysozoa</taxon>
        <taxon>Arthropoda</taxon>
        <taxon>Hexapoda</taxon>
        <taxon>Insecta</taxon>
        <taxon>Pterygota</taxon>
        <taxon>Neoptera</taxon>
        <taxon>Paraneoptera</taxon>
        <taxon>Hemiptera</taxon>
        <taxon>Auchenorrhyncha</taxon>
        <taxon>Cercopoidea</taxon>
        <taxon>Clastopteridae</taxon>
        <taxon>Clastoptera</taxon>
    </lineage>
</organism>
<keyword evidence="7 8" id="KW-0539">Nucleus</keyword>
<evidence type="ECO:0000256" key="6">
    <source>
        <dbReference type="ARBA" id="ARBA00022927"/>
    </source>
</evidence>
<dbReference type="GO" id="GO:0015031">
    <property type="term" value="P:protein transport"/>
    <property type="evidence" value="ECO:0007669"/>
    <property type="project" value="UniProtKB-KW"/>
</dbReference>
<dbReference type="InterPro" id="IPR007064">
    <property type="entry name" value="Nmd3_N"/>
</dbReference>
<accession>A0A1B6CCI8</accession>
<evidence type="ECO:0000313" key="12">
    <source>
        <dbReference type="EMBL" id="JAS11173.1"/>
    </source>
</evidence>
<dbReference type="PANTHER" id="PTHR12746">
    <property type="entry name" value="NONSENSE-MEDIATED MRNA DECAY PROTEIN 3"/>
    <property type="match status" value="1"/>
</dbReference>
<evidence type="ECO:0000256" key="4">
    <source>
        <dbReference type="ARBA" id="ARBA00022448"/>
    </source>
</evidence>
<feature type="domain" description="60S ribosomal export protein NMD3 SH3" evidence="11">
    <location>
        <begin position="250"/>
        <end position="295"/>
    </location>
</feature>
<evidence type="ECO:0000259" key="9">
    <source>
        <dbReference type="Pfam" id="PF04981"/>
    </source>
</evidence>
<name>A0A1B6CCI8_9HEMI</name>
<proteinExistence type="inferred from homology"/>
<dbReference type="GO" id="GO:0005634">
    <property type="term" value="C:nucleus"/>
    <property type="evidence" value="ECO:0007669"/>
    <property type="project" value="UniProtKB-SubCell"/>
</dbReference>
<dbReference type="Pfam" id="PF04981">
    <property type="entry name" value="NMD3"/>
    <property type="match status" value="1"/>
</dbReference>
<dbReference type="InterPro" id="IPR039768">
    <property type="entry name" value="Nmd3"/>
</dbReference>
<dbReference type="GO" id="GO:0043023">
    <property type="term" value="F:ribosomal large subunit binding"/>
    <property type="evidence" value="ECO:0007669"/>
    <property type="project" value="InterPro"/>
</dbReference>
<dbReference type="PANTHER" id="PTHR12746:SF2">
    <property type="entry name" value="60S RIBOSOMAL EXPORT PROTEIN NMD3"/>
    <property type="match status" value="1"/>
</dbReference>
<dbReference type="EMBL" id="GEDC01026125">
    <property type="protein sequence ID" value="JAS11173.1"/>
    <property type="molecule type" value="Transcribed_RNA"/>
</dbReference>
<dbReference type="GO" id="GO:0000055">
    <property type="term" value="P:ribosomal large subunit export from nucleus"/>
    <property type="evidence" value="ECO:0007669"/>
    <property type="project" value="TreeGrafter"/>
</dbReference>
<gene>
    <name evidence="12" type="ORF">g.12753</name>
</gene>
<comment type="subcellular location">
    <subcellularLocation>
        <location evidence="8">Cytoplasm</location>
    </subcellularLocation>
    <subcellularLocation>
        <location evidence="8">Nucleus</location>
    </subcellularLocation>
</comment>
<evidence type="ECO:0000256" key="1">
    <source>
        <dbReference type="ARBA" id="ARBA00002269"/>
    </source>
</evidence>
<protein>
    <recommendedName>
        <fullName evidence="3 8">60S ribosomal export protein NMD3</fullName>
    </recommendedName>
</protein>
<dbReference type="GO" id="GO:0005737">
    <property type="term" value="C:cytoplasm"/>
    <property type="evidence" value="ECO:0007669"/>
    <property type="project" value="UniProtKB-SubCell"/>
</dbReference>
<evidence type="ECO:0000259" key="10">
    <source>
        <dbReference type="Pfam" id="PF21192"/>
    </source>
</evidence>
<keyword evidence="4 8" id="KW-0813">Transport</keyword>
<dbReference type="InterPro" id="IPR048898">
    <property type="entry name" value="OB_NMD3"/>
</dbReference>
<evidence type="ECO:0000256" key="7">
    <source>
        <dbReference type="ARBA" id="ARBA00023242"/>
    </source>
</evidence>
<dbReference type="Pfam" id="PF21193">
    <property type="entry name" value="NMD_SH3"/>
    <property type="match status" value="1"/>
</dbReference>
<sequence>MEYTQFEEKPSKPMVLCCRCGDTIEPNPAYMCAACLRTHVDITEGIPKQATLYFCRGCERYLKPPDEWVTCALESRELLSLCLGKVKGLNKVRLVDAGFIWTEPHSKRIKLKLTVQGEVMGSTILQQMFVVEFTVNHQMCGDCHRTEAQDYWRCMVQVRQKTDSKKTFYYLEQLILKHKAHENTLGIKPIHDGLDFFFANDQHARKMVEFLTSVLPCRCDISKKLQSHDMHSNIYNYKTTHSVEIAPVTRDSLVCLSKAFCGQLGGISPLCLIYKYTSYIHLIDPSSGQVAEITSDLYWRNPFLNICVPKHLVPFIVIDIEVIEYKSRKNFPGMGAVSNKHLIADAWVVKASELGISDGIFTRTHLGHILKPGDLVAGYLVAEANINNEHFDKLSSNVVPDVVLVKKMYSDRATRRNKRKWQLKHLTVNDGMHPYRENNDYDEFLAELEEDPDARKQINIYKDPAKIAKPVIPVDASDIDDPNAPIITLDEMLDDLVIDDSEMAEMHE</sequence>
<dbReference type="AlphaFoldDB" id="A0A1B6CCI8"/>
<feature type="domain" description="60S ribosomal export protein NMD3 OB-fold" evidence="10">
    <location>
        <begin position="312"/>
        <end position="407"/>
    </location>
</feature>
<reference evidence="12" key="1">
    <citation type="submission" date="2015-12" db="EMBL/GenBank/DDBJ databases">
        <title>De novo transcriptome assembly of four potential Pierce s Disease insect vectors from Arizona vineyards.</title>
        <authorList>
            <person name="Tassone E.E."/>
        </authorList>
    </citation>
    <scope>NUCLEOTIDE SEQUENCE</scope>
</reference>
<evidence type="ECO:0000259" key="11">
    <source>
        <dbReference type="Pfam" id="PF21193"/>
    </source>
</evidence>
<keyword evidence="6 8" id="KW-0653">Protein transport</keyword>
<evidence type="ECO:0000256" key="2">
    <source>
        <dbReference type="ARBA" id="ARBA00009794"/>
    </source>
</evidence>
<dbReference type="Pfam" id="PF21192">
    <property type="entry name" value="OB_NMD3"/>
    <property type="match status" value="1"/>
</dbReference>
<comment type="function">
    <text evidence="1 8">Acts as an adapter for the XPO1/CRM1-mediated export of the 60S ribosomal subunit.</text>
</comment>
<keyword evidence="5 8" id="KW-0963">Cytoplasm</keyword>